<proteinExistence type="predicted"/>
<evidence type="ECO:0000313" key="1">
    <source>
        <dbReference type="EMBL" id="KDN29862.1"/>
    </source>
</evidence>
<dbReference type="AlphaFoldDB" id="A0A066UVA9"/>
<name>A0A066UVA9_9VIBR</name>
<sequence>MSLQKKQPKVSLNIKIPSDLDFRLKRARKAAREQGLMFNVSQEVEKFLEKEVKKVERQLSIDEEIKNNLEDLGGLNIDKMMKSMD</sequence>
<dbReference type="EMBL" id="JFFR01000002">
    <property type="protein sequence ID" value="KDN29862.1"/>
    <property type="molecule type" value="Genomic_DNA"/>
</dbReference>
<keyword evidence="2" id="KW-1185">Reference proteome</keyword>
<dbReference type="OrthoDB" id="5878421at2"/>
<dbReference type="Proteomes" id="UP000027219">
    <property type="component" value="Unassembled WGS sequence"/>
</dbReference>
<protein>
    <submittedName>
        <fullName evidence="1">Uncharacterized protein</fullName>
    </submittedName>
</protein>
<organism evidence="1 2">
    <name type="scientific">Vibrio fortis</name>
    <dbReference type="NCBI Taxonomy" id="212667"/>
    <lineage>
        <taxon>Bacteria</taxon>
        <taxon>Pseudomonadati</taxon>
        <taxon>Pseudomonadota</taxon>
        <taxon>Gammaproteobacteria</taxon>
        <taxon>Vibrionales</taxon>
        <taxon>Vibrionaceae</taxon>
        <taxon>Vibrio</taxon>
    </lineage>
</organism>
<dbReference type="RefSeq" id="WP_032548799.1">
    <property type="nucleotide sequence ID" value="NZ_JATABQ010000172.1"/>
</dbReference>
<comment type="caution">
    <text evidence="1">The sequence shown here is derived from an EMBL/GenBank/DDBJ whole genome shotgun (WGS) entry which is preliminary data.</text>
</comment>
<gene>
    <name evidence="1" type="ORF">VFDL14_03700</name>
</gene>
<accession>A0A066UVA9</accession>
<reference evidence="1 2" key="1">
    <citation type="submission" date="2014-02" db="EMBL/GenBank/DDBJ databases">
        <title>Vibrio fortis Dalian14 Genome Sequencing.</title>
        <authorList>
            <person name="Wang Y."/>
            <person name="Song L."/>
            <person name="Liu G."/>
            <person name="Ding J."/>
        </authorList>
    </citation>
    <scope>NUCLEOTIDE SEQUENCE [LARGE SCALE GENOMIC DNA]</scope>
    <source>
        <strain evidence="1 2">Dalian14</strain>
    </source>
</reference>
<evidence type="ECO:0000313" key="2">
    <source>
        <dbReference type="Proteomes" id="UP000027219"/>
    </source>
</evidence>